<name>A0A1G4B0D0_9PEZI</name>
<dbReference type="RefSeq" id="XP_022471988.1">
    <property type="nucleotide sequence ID" value="XM_022621473.1"/>
</dbReference>
<dbReference type="GeneID" id="34562983"/>
<dbReference type="OrthoDB" id="3935025at2759"/>
<dbReference type="Proteomes" id="UP000176998">
    <property type="component" value="Unassembled WGS sequence"/>
</dbReference>
<evidence type="ECO:0000313" key="1">
    <source>
        <dbReference type="EMBL" id="OHE94826.1"/>
    </source>
</evidence>
<reference evidence="1 2" key="1">
    <citation type="submission" date="2016-09" db="EMBL/GenBank/DDBJ databases">
        <authorList>
            <person name="Capua I."/>
            <person name="De Benedictis P."/>
            <person name="Joannis T."/>
            <person name="Lombin L.H."/>
            <person name="Cattoli G."/>
        </authorList>
    </citation>
    <scope>NUCLEOTIDE SEQUENCE [LARGE SCALE GENOMIC DNA]</scope>
    <source>
        <strain evidence="1 2">IMI 309357</strain>
    </source>
</reference>
<proteinExistence type="predicted"/>
<dbReference type="EMBL" id="MJBS01000092">
    <property type="protein sequence ID" value="OHE94826.1"/>
    <property type="molecule type" value="Genomic_DNA"/>
</dbReference>
<sequence length="56" mass="6791">MLRKLSKDNYIILKLHRPIVFLNTVRKIINVIITERLSYITETYKLLLKNYISKKK</sequence>
<evidence type="ECO:0000313" key="2">
    <source>
        <dbReference type="Proteomes" id="UP000176998"/>
    </source>
</evidence>
<protein>
    <submittedName>
        <fullName evidence="1">Zinc knuckle</fullName>
    </submittedName>
</protein>
<keyword evidence="2" id="KW-1185">Reference proteome</keyword>
<dbReference type="AlphaFoldDB" id="A0A1G4B0D0"/>
<gene>
    <name evidence="1" type="ORF">CORC01_09844</name>
</gene>
<accession>A0A1G4B0D0</accession>
<comment type="caution">
    <text evidence="1">The sequence shown here is derived from an EMBL/GenBank/DDBJ whole genome shotgun (WGS) entry which is preliminary data.</text>
</comment>
<organism evidence="1 2">
    <name type="scientific">Colletotrichum orchidophilum</name>
    <dbReference type="NCBI Taxonomy" id="1209926"/>
    <lineage>
        <taxon>Eukaryota</taxon>
        <taxon>Fungi</taxon>
        <taxon>Dikarya</taxon>
        <taxon>Ascomycota</taxon>
        <taxon>Pezizomycotina</taxon>
        <taxon>Sordariomycetes</taxon>
        <taxon>Hypocreomycetidae</taxon>
        <taxon>Glomerellales</taxon>
        <taxon>Glomerellaceae</taxon>
        <taxon>Colletotrichum</taxon>
    </lineage>
</organism>